<reference evidence="1 2" key="1">
    <citation type="submission" date="2015-04" db="EMBL/GenBank/DDBJ databases">
        <title>Genome sequence of aromatic hydrocarbons-degrading Sphingobium chungbukense DJ77.</title>
        <authorList>
            <person name="Kim Y.-C."/>
            <person name="Chae J.-C."/>
        </authorList>
    </citation>
    <scope>NUCLEOTIDE SEQUENCE [LARGE SCALE GENOMIC DNA]</scope>
    <source>
        <strain evidence="1 2">DJ77</strain>
    </source>
</reference>
<organism evidence="1 2">
    <name type="scientific">Sphingobium chungbukense</name>
    <dbReference type="NCBI Taxonomy" id="56193"/>
    <lineage>
        <taxon>Bacteria</taxon>
        <taxon>Pseudomonadati</taxon>
        <taxon>Pseudomonadota</taxon>
        <taxon>Alphaproteobacteria</taxon>
        <taxon>Sphingomonadales</taxon>
        <taxon>Sphingomonadaceae</taxon>
        <taxon>Sphingobium</taxon>
    </lineage>
</organism>
<dbReference type="Pfam" id="PF05973">
    <property type="entry name" value="Gp49"/>
    <property type="match status" value="1"/>
</dbReference>
<evidence type="ECO:0000313" key="1">
    <source>
        <dbReference type="EMBL" id="KKW89271.1"/>
    </source>
</evidence>
<sequence length="116" mass="13128">MHRKALRNISWIKGALREFGRFPEDAQDQATDALTAIAEGDTPEIAKPMTGLGSGIWELAIKERGDAFRVIYALQLDDDIWVVHAFQKKSKSGIATPKQEIDLVRERIKRLKEVLQ</sequence>
<keyword evidence="2" id="KW-1185">Reference proteome</keyword>
<name>A0A0M3AJZ8_9SPHN</name>
<evidence type="ECO:0000313" key="2">
    <source>
        <dbReference type="Proteomes" id="UP000033874"/>
    </source>
</evidence>
<dbReference type="STRING" id="56193.YP76_26265"/>
<accession>A0A0M3AJZ8</accession>
<dbReference type="PATRIC" id="fig|56193.3.peg.5548"/>
<gene>
    <name evidence="1" type="ORF">YP76_26265</name>
</gene>
<dbReference type="RefSeq" id="WP_046766315.1">
    <property type="nucleotide sequence ID" value="NZ_GU811235.1"/>
</dbReference>
<evidence type="ECO:0008006" key="3">
    <source>
        <dbReference type="Google" id="ProtNLM"/>
    </source>
</evidence>
<dbReference type="AlphaFoldDB" id="A0A0M3AJZ8"/>
<comment type="caution">
    <text evidence="1">The sequence shown here is derived from an EMBL/GenBank/DDBJ whole genome shotgun (WGS) entry which is preliminary data.</text>
</comment>
<dbReference type="InterPro" id="IPR009241">
    <property type="entry name" value="HigB-like"/>
</dbReference>
<proteinExistence type="predicted"/>
<dbReference type="EMBL" id="LBIC01000026">
    <property type="protein sequence ID" value="KKW89271.1"/>
    <property type="molecule type" value="Genomic_DNA"/>
</dbReference>
<protein>
    <recommendedName>
        <fullName evidence="3">Toxin RelE</fullName>
    </recommendedName>
</protein>
<dbReference type="Proteomes" id="UP000033874">
    <property type="component" value="Unassembled WGS sequence"/>
</dbReference>